<dbReference type="GO" id="GO:0004148">
    <property type="term" value="F:dihydrolipoyl dehydrogenase (NADH) activity"/>
    <property type="evidence" value="ECO:0007669"/>
    <property type="project" value="TreeGrafter"/>
</dbReference>
<evidence type="ECO:0000256" key="2">
    <source>
        <dbReference type="ARBA" id="ARBA00004496"/>
    </source>
</evidence>
<gene>
    <name evidence="15" type="primary">sthA</name>
    <name evidence="15" type="ORF">Raf01_01160</name>
</gene>
<keyword evidence="5" id="KW-0963">Cytoplasm</keyword>
<dbReference type="InterPro" id="IPR050151">
    <property type="entry name" value="Class-I_Pyr_Nuc-Dis_Oxidored"/>
</dbReference>
<dbReference type="SUPFAM" id="SSF51905">
    <property type="entry name" value="FAD/NAD(P)-binding domain"/>
    <property type="match status" value="1"/>
</dbReference>
<dbReference type="GO" id="GO:0005829">
    <property type="term" value="C:cytosol"/>
    <property type="evidence" value="ECO:0007669"/>
    <property type="project" value="TreeGrafter"/>
</dbReference>
<organism evidence="15 16">
    <name type="scientific">Rugosimonospora africana</name>
    <dbReference type="NCBI Taxonomy" id="556532"/>
    <lineage>
        <taxon>Bacteria</taxon>
        <taxon>Bacillati</taxon>
        <taxon>Actinomycetota</taxon>
        <taxon>Actinomycetes</taxon>
        <taxon>Micromonosporales</taxon>
        <taxon>Micromonosporaceae</taxon>
        <taxon>Rugosimonospora</taxon>
    </lineage>
</organism>
<dbReference type="PRINTS" id="PR00368">
    <property type="entry name" value="FADPNR"/>
</dbReference>
<dbReference type="EMBL" id="BONZ01000002">
    <property type="protein sequence ID" value="GIH11944.1"/>
    <property type="molecule type" value="Genomic_DNA"/>
</dbReference>
<keyword evidence="8" id="KW-0521">NADP</keyword>
<reference evidence="15" key="1">
    <citation type="submission" date="2021-01" db="EMBL/GenBank/DDBJ databases">
        <title>Whole genome shotgun sequence of Rugosimonospora africana NBRC 104875.</title>
        <authorList>
            <person name="Komaki H."/>
            <person name="Tamura T."/>
        </authorList>
    </citation>
    <scope>NUCLEOTIDE SEQUENCE</scope>
    <source>
        <strain evidence="15">NBRC 104875</strain>
    </source>
</reference>
<dbReference type="GO" id="GO:0050660">
    <property type="term" value="F:flavin adenine dinucleotide binding"/>
    <property type="evidence" value="ECO:0007669"/>
    <property type="project" value="TreeGrafter"/>
</dbReference>
<dbReference type="NCBIfam" id="NF003585">
    <property type="entry name" value="PRK05249.1"/>
    <property type="match status" value="1"/>
</dbReference>
<feature type="binding site" evidence="12">
    <location>
        <position position="277"/>
    </location>
    <ligand>
        <name>NAD(+)</name>
        <dbReference type="ChEBI" id="CHEBI:57540"/>
    </ligand>
</feature>
<evidence type="ECO:0000313" key="16">
    <source>
        <dbReference type="Proteomes" id="UP000642748"/>
    </source>
</evidence>
<evidence type="ECO:0000256" key="6">
    <source>
        <dbReference type="ARBA" id="ARBA00022630"/>
    </source>
</evidence>
<keyword evidence="9" id="KW-0560">Oxidoreductase</keyword>
<feature type="binding site" evidence="12">
    <location>
        <begin position="190"/>
        <end position="197"/>
    </location>
    <ligand>
        <name>NAD(+)</name>
        <dbReference type="ChEBI" id="CHEBI:57540"/>
    </ligand>
</feature>
<dbReference type="AlphaFoldDB" id="A0A8J3QLC5"/>
<protein>
    <recommendedName>
        <fullName evidence="4">NAD(P)(+) transhydrogenase (Si-specific)</fullName>
        <ecNumber evidence="4">1.6.1.1</ecNumber>
    </recommendedName>
    <alternativeName>
        <fullName evidence="11">NAD(P)(+) transhydrogenase [B-specific]</fullName>
    </alternativeName>
</protein>
<evidence type="ECO:0000259" key="13">
    <source>
        <dbReference type="Pfam" id="PF02852"/>
    </source>
</evidence>
<keyword evidence="7 12" id="KW-0274">FAD</keyword>
<dbReference type="InterPro" id="IPR016156">
    <property type="entry name" value="FAD/NAD-linked_Rdtase_dimer_sf"/>
</dbReference>
<dbReference type="InterPro" id="IPR036188">
    <property type="entry name" value="FAD/NAD-bd_sf"/>
</dbReference>
<comment type="cofactor">
    <cofactor evidence="12">
        <name>FAD</name>
        <dbReference type="ChEBI" id="CHEBI:57692"/>
    </cofactor>
    <text evidence="12">Binds 1 FAD per subunit.</text>
</comment>
<feature type="binding site" evidence="12">
    <location>
        <position position="60"/>
    </location>
    <ligand>
        <name>FAD</name>
        <dbReference type="ChEBI" id="CHEBI:57692"/>
    </ligand>
</feature>
<evidence type="ECO:0000256" key="7">
    <source>
        <dbReference type="ARBA" id="ARBA00022827"/>
    </source>
</evidence>
<evidence type="ECO:0000256" key="11">
    <source>
        <dbReference type="ARBA" id="ARBA00031183"/>
    </source>
</evidence>
<dbReference type="GO" id="GO:0003957">
    <property type="term" value="F:NAD(P)+ transhydrogenase (Si-specific) activity"/>
    <property type="evidence" value="ECO:0007669"/>
    <property type="project" value="UniProtKB-EC"/>
</dbReference>
<dbReference type="SUPFAM" id="SSF55424">
    <property type="entry name" value="FAD/NAD-linked reductases, dimerisation (C-terminal) domain"/>
    <property type="match status" value="1"/>
</dbReference>
<keyword evidence="10 12" id="KW-0520">NAD</keyword>
<dbReference type="Gene3D" id="3.30.390.30">
    <property type="match status" value="1"/>
</dbReference>
<evidence type="ECO:0000256" key="9">
    <source>
        <dbReference type="ARBA" id="ARBA00023002"/>
    </source>
</evidence>
<evidence type="ECO:0000256" key="5">
    <source>
        <dbReference type="ARBA" id="ARBA00022490"/>
    </source>
</evidence>
<keyword evidence="12" id="KW-0547">Nucleotide-binding</keyword>
<evidence type="ECO:0000313" key="15">
    <source>
        <dbReference type="EMBL" id="GIH11944.1"/>
    </source>
</evidence>
<feature type="binding site" evidence="12">
    <location>
        <position position="124"/>
    </location>
    <ligand>
        <name>FAD</name>
        <dbReference type="ChEBI" id="CHEBI:57692"/>
    </ligand>
</feature>
<comment type="similarity">
    <text evidence="3">Belongs to the class-I pyridine nucleotide-disulfide oxidoreductase family.</text>
</comment>
<feature type="domain" description="Pyridine nucleotide-disulphide oxidoreductase dimerisation" evidence="13">
    <location>
        <begin position="353"/>
        <end position="460"/>
    </location>
</feature>
<dbReference type="GO" id="GO:0006103">
    <property type="term" value="P:2-oxoglutarate metabolic process"/>
    <property type="evidence" value="ECO:0007669"/>
    <property type="project" value="TreeGrafter"/>
</dbReference>
<dbReference type="PIRSF" id="PIRSF000350">
    <property type="entry name" value="Mercury_reductase_MerA"/>
    <property type="match status" value="1"/>
</dbReference>
<comment type="function">
    <text evidence="1">Conversion of NADPH, generated by peripheral catabolic pathways, to NADH, which can enter the respiratory chain for energy generation.</text>
</comment>
<dbReference type="EC" id="1.6.1.1" evidence="4"/>
<comment type="caution">
    <text evidence="15">The sequence shown here is derived from an EMBL/GenBank/DDBJ whole genome shotgun (WGS) entry which is preliminary data.</text>
</comment>
<dbReference type="InterPro" id="IPR023753">
    <property type="entry name" value="FAD/NAD-binding_dom"/>
</dbReference>
<feature type="binding site" evidence="12">
    <location>
        <position position="213"/>
    </location>
    <ligand>
        <name>NAD(+)</name>
        <dbReference type="ChEBI" id="CHEBI:57540"/>
    </ligand>
</feature>
<evidence type="ECO:0000256" key="10">
    <source>
        <dbReference type="ARBA" id="ARBA00023027"/>
    </source>
</evidence>
<feature type="domain" description="FAD/NAD(P)-binding" evidence="14">
    <location>
        <begin position="13"/>
        <end position="333"/>
    </location>
</feature>
<dbReference type="Pfam" id="PF02852">
    <property type="entry name" value="Pyr_redox_dim"/>
    <property type="match status" value="1"/>
</dbReference>
<evidence type="ECO:0000256" key="1">
    <source>
        <dbReference type="ARBA" id="ARBA00002842"/>
    </source>
</evidence>
<evidence type="ECO:0000256" key="12">
    <source>
        <dbReference type="PIRSR" id="PIRSR000350-3"/>
    </source>
</evidence>
<dbReference type="InterPro" id="IPR001100">
    <property type="entry name" value="Pyr_nuc-diS_OxRdtase"/>
</dbReference>
<dbReference type="PANTHER" id="PTHR22912:SF93">
    <property type="entry name" value="SOLUBLE PYRIDINE NUCLEOTIDE TRANSHYDROGENASE"/>
    <property type="match status" value="1"/>
</dbReference>
<name>A0A8J3QLC5_9ACTN</name>
<evidence type="ECO:0000256" key="3">
    <source>
        <dbReference type="ARBA" id="ARBA00007532"/>
    </source>
</evidence>
<dbReference type="InterPro" id="IPR004099">
    <property type="entry name" value="Pyr_nucl-diS_OxRdtase_dimer"/>
</dbReference>
<dbReference type="PANTHER" id="PTHR22912">
    <property type="entry name" value="DISULFIDE OXIDOREDUCTASE"/>
    <property type="match status" value="1"/>
</dbReference>
<dbReference type="Pfam" id="PF07992">
    <property type="entry name" value="Pyr_redox_2"/>
    <property type="match status" value="1"/>
</dbReference>
<evidence type="ECO:0000256" key="8">
    <source>
        <dbReference type="ARBA" id="ARBA00022857"/>
    </source>
</evidence>
<evidence type="ECO:0000256" key="4">
    <source>
        <dbReference type="ARBA" id="ARBA00012772"/>
    </source>
</evidence>
<dbReference type="Proteomes" id="UP000642748">
    <property type="component" value="Unassembled WGS sequence"/>
</dbReference>
<proteinExistence type="inferred from homology"/>
<accession>A0A8J3QLC5</accession>
<comment type="subcellular location">
    <subcellularLocation>
        <location evidence="2">Cytoplasm</location>
    </subcellularLocation>
</comment>
<dbReference type="FunFam" id="3.30.390.30:FF:000001">
    <property type="entry name" value="Dihydrolipoyl dehydrogenase"/>
    <property type="match status" value="1"/>
</dbReference>
<dbReference type="PRINTS" id="PR00411">
    <property type="entry name" value="PNDRDTASEI"/>
</dbReference>
<keyword evidence="16" id="KW-1185">Reference proteome</keyword>
<evidence type="ECO:0000259" key="14">
    <source>
        <dbReference type="Pfam" id="PF07992"/>
    </source>
</evidence>
<dbReference type="Gene3D" id="3.50.50.60">
    <property type="entry name" value="FAD/NAD(P)-binding domain"/>
    <property type="match status" value="2"/>
</dbReference>
<sequence length="476" mass="51741">MRSHPQTVGMYDFDVLVLGSGPGGQKAAIAAAKLDRRVAIVERRNMIGGVCINTGTIPSKTLREAVLYLTGLNQREMYGQSYRLKDDITVADLAARTQHVIGREIDVIRSQLARNRVHVITGTGRFEDPHTIAVADDNGRELKVTAEKIVIATGTRPARPESVDFDDCTIIDSDGIVHLEHVPRSMLVVGAGVIGIEYASMFAALGTKVTVVERRERMLDFCDLEIVEALKYHLRDLAVTFRFGETVASVQRHARGALAVLESGKRIAADTVMYSAGRQGMAEQLELDRAGLSADGRGRIAVDEHFATAVDHIYAVGDVIGFPALASTSMEQGRLAAHHACGEPVRALGRLQPIGIYSIPEISFVGRTEDELTEARVPFEVGVSRYRELARGQIIGDSYGMLKLLVSPEDRTLLGVHVFGTGATELVHIGQTVMGCDGAVDYLVDAVFNYPTLAESYKVAALDAMNKMRNIDRLGD</sequence>
<keyword evidence="6" id="KW-0285">Flavoprotein</keyword>
<feature type="binding site" evidence="12">
    <location>
        <position position="318"/>
    </location>
    <ligand>
        <name>FAD</name>
        <dbReference type="ChEBI" id="CHEBI:57692"/>
    </ligand>
</feature>